<dbReference type="PANTHER" id="PTHR30582:SF24">
    <property type="entry name" value="L,D-TRANSPEPTIDASE ERFK_SRFK-RELATED"/>
    <property type="match status" value="1"/>
</dbReference>
<evidence type="ECO:0000256" key="10">
    <source>
        <dbReference type="SAM" id="MobiDB-lite"/>
    </source>
</evidence>
<dbReference type="Pfam" id="PF03734">
    <property type="entry name" value="YkuD"/>
    <property type="match status" value="1"/>
</dbReference>
<dbReference type="AlphaFoldDB" id="A0A557RJ75"/>
<dbReference type="CDD" id="cd16913">
    <property type="entry name" value="YkuD_like"/>
    <property type="match status" value="1"/>
</dbReference>
<dbReference type="RefSeq" id="WP_110882837.1">
    <property type="nucleotide sequence ID" value="NZ_VMKP01000002.1"/>
</dbReference>
<evidence type="ECO:0000256" key="7">
    <source>
        <dbReference type="ARBA" id="ARBA00022984"/>
    </source>
</evidence>
<evidence type="ECO:0000259" key="11">
    <source>
        <dbReference type="PROSITE" id="PS52029"/>
    </source>
</evidence>
<feature type="active site" description="Nucleophile" evidence="9">
    <location>
        <position position="135"/>
    </location>
</feature>
<dbReference type="InterPro" id="IPR005490">
    <property type="entry name" value="LD_TPept_cat_dom"/>
</dbReference>
<keyword evidence="8 9" id="KW-0961">Cell wall biogenesis/degradation</keyword>
<dbReference type="GO" id="GO:0008360">
    <property type="term" value="P:regulation of cell shape"/>
    <property type="evidence" value="ECO:0007669"/>
    <property type="project" value="UniProtKB-UniRule"/>
</dbReference>
<sequence>MREGIAISLPQQQLVVQRDGRTRLTLPVSTAAAGADEREGSGGTPRGWHRIRAMIGADAAPGSVFVGRRPTGECYSEALRRAHPRRDWILTRILWLCGEEPGRNRGGNVDTQRRLIYIHGTPDSEPMGVPRSHGCIRLHSAAVMTLFDLCRPGMPVWIGAQ</sequence>
<proteinExistence type="inferred from homology"/>
<dbReference type="EMBL" id="VMKP01000002">
    <property type="protein sequence ID" value="TVO65146.1"/>
    <property type="molecule type" value="Genomic_DNA"/>
</dbReference>
<dbReference type="GO" id="GO:0071972">
    <property type="term" value="F:peptidoglycan L,D-transpeptidase activity"/>
    <property type="evidence" value="ECO:0007669"/>
    <property type="project" value="TreeGrafter"/>
</dbReference>
<dbReference type="UniPathway" id="UPA00219"/>
<feature type="active site" description="Proton donor/acceptor" evidence="9">
    <location>
        <position position="119"/>
    </location>
</feature>
<comment type="pathway">
    <text evidence="1 9">Cell wall biogenesis; peptidoglycan biosynthesis.</text>
</comment>
<evidence type="ECO:0000256" key="1">
    <source>
        <dbReference type="ARBA" id="ARBA00004752"/>
    </source>
</evidence>
<dbReference type="InterPro" id="IPR038063">
    <property type="entry name" value="Transpep_catalytic_dom"/>
</dbReference>
<dbReference type="GO" id="GO:0016757">
    <property type="term" value="F:glycosyltransferase activity"/>
    <property type="evidence" value="ECO:0007669"/>
    <property type="project" value="UniProtKB-KW"/>
</dbReference>
<organism evidence="12 13">
    <name type="scientific">Spiribacter aquaticus</name>
    <dbReference type="NCBI Taxonomy" id="1935996"/>
    <lineage>
        <taxon>Bacteria</taxon>
        <taxon>Pseudomonadati</taxon>
        <taxon>Pseudomonadota</taxon>
        <taxon>Gammaproteobacteria</taxon>
        <taxon>Chromatiales</taxon>
        <taxon>Ectothiorhodospiraceae</taxon>
        <taxon>Spiribacter</taxon>
    </lineage>
</organism>
<dbReference type="PANTHER" id="PTHR30582">
    <property type="entry name" value="L,D-TRANSPEPTIDASE"/>
    <property type="match status" value="1"/>
</dbReference>
<keyword evidence="4" id="KW-0808">Transferase</keyword>
<keyword evidence="13" id="KW-1185">Reference proteome</keyword>
<feature type="region of interest" description="Disordered" evidence="10">
    <location>
        <begin position="29"/>
        <end position="48"/>
    </location>
</feature>
<dbReference type="Proteomes" id="UP000316688">
    <property type="component" value="Unassembled WGS sequence"/>
</dbReference>
<evidence type="ECO:0000256" key="8">
    <source>
        <dbReference type="ARBA" id="ARBA00023316"/>
    </source>
</evidence>
<dbReference type="PROSITE" id="PS52029">
    <property type="entry name" value="LD_TPASE"/>
    <property type="match status" value="1"/>
</dbReference>
<reference evidence="12 13" key="1">
    <citation type="submission" date="2019-07" db="EMBL/GenBank/DDBJ databases">
        <title>Reclasification of Spiribacter aquaticus.</title>
        <authorList>
            <person name="Leon M.J."/>
            <person name="Sanchez-Porro C."/>
            <person name="Ventosa A."/>
        </authorList>
    </citation>
    <scope>NUCLEOTIDE SEQUENCE [LARGE SCALE GENOMIC DNA]</scope>
    <source>
        <strain evidence="12 13">SP30</strain>
    </source>
</reference>
<comment type="caution">
    <text evidence="12">The sequence shown here is derived from an EMBL/GenBank/DDBJ whole genome shotgun (WGS) entry which is preliminary data.</text>
</comment>
<dbReference type="Gene3D" id="2.40.440.10">
    <property type="entry name" value="L,D-transpeptidase catalytic domain-like"/>
    <property type="match status" value="1"/>
</dbReference>
<dbReference type="SUPFAM" id="SSF141523">
    <property type="entry name" value="L,D-transpeptidase catalytic domain-like"/>
    <property type="match status" value="1"/>
</dbReference>
<evidence type="ECO:0000313" key="13">
    <source>
        <dbReference type="Proteomes" id="UP000316688"/>
    </source>
</evidence>
<feature type="domain" description="L,D-TPase catalytic" evidence="11">
    <location>
        <begin position="3"/>
        <end position="159"/>
    </location>
</feature>
<name>A0A557RJ75_9GAMM</name>
<keyword evidence="6 9" id="KW-0133">Cell shape</keyword>
<keyword evidence="5" id="KW-0378">Hydrolase</keyword>
<dbReference type="GO" id="GO:0018104">
    <property type="term" value="P:peptidoglycan-protein cross-linking"/>
    <property type="evidence" value="ECO:0007669"/>
    <property type="project" value="TreeGrafter"/>
</dbReference>
<protein>
    <submittedName>
        <fullName evidence="12">L,D-transpeptidase</fullName>
    </submittedName>
</protein>
<dbReference type="InterPro" id="IPR050979">
    <property type="entry name" value="LD-transpeptidase"/>
</dbReference>
<evidence type="ECO:0000313" key="12">
    <source>
        <dbReference type="EMBL" id="TVO65146.1"/>
    </source>
</evidence>
<evidence type="ECO:0000256" key="6">
    <source>
        <dbReference type="ARBA" id="ARBA00022960"/>
    </source>
</evidence>
<dbReference type="GO" id="GO:0071555">
    <property type="term" value="P:cell wall organization"/>
    <property type="evidence" value="ECO:0007669"/>
    <property type="project" value="UniProtKB-UniRule"/>
</dbReference>
<gene>
    <name evidence="12" type="ORF">FPL11_03365</name>
</gene>
<dbReference type="GO" id="GO:0005576">
    <property type="term" value="C:extracellular region"/>
    <property type="evidence" value="ECO:0007669"/>
    <property type="project" value="TreeGrafter"/>
</dbReference>
<keyword evidence="3" id="KW-0328">Glycosyltransferase</keyword>
<evidence type="ECO:0000256" key="9">
    <source>
        <dbReference type="PROSITE-ProRule" id="PRU01373"/>
    </source>
</evidence>
<evidence type="ECO:0000256" key="4">
    <source>
        <dbReference type="ARBA" id="ARBA00022679"/>
    </source>
</evidence>
<accession>A0A557RJ75</accession>
<evidence type="ECO:0000256" key="3">
    <source>
        <dbReference type="ARBA" id="ARBA00022676"/>
    </source>
</evidence>
<evidence type="ECO:0000256" key="5">
    <source>
        <dbReference type="ARBA" id="ARBA00022801"/>
    </source>
</evidence>
<evidence type="ECO:0000256" key="2">
    <source>
        <dbReference type="ARBA" id="ARBA00005992"/>
    </source>
</evidence>
<comment type="similarity">
    <text evidence="2">Belongs to the YkuD family.</text>
</comment>
<keyword evidence="7 9" id="KW-0573">Peptidoglycan synthesis</keyword>